<gene>
    <name evidence="2" type="ORF">SCLCIDRAFT_759310</name>
</gene>
<reference evidence="2 3" key="1">
    <citation type="submission" date="2014-04" db="EMBL/GenBank/DDBJ databases">
        <authorList>
            <consortium name="DOE Joint Genome Institute"/>
            <person name="Kuo A."/>
            <person name="Kohler A."/>
            <person name="Nagy L.G."/>
            <person name="Floudas D."/>
            <person name="Copeland A."/>
            <person name="Barry K.W."/>
            <person name="Cichocki N."/>
            <person name="Veneault-Fourrey C."/>
            <person name="LaButti K."/>
            <person name="Lindquist E.A."/>
            <person name="Lipzen A."/>
            <person name="Lundell T."/>
            <person name="Morin E."/>
            <person name="Murat C."/>
            <person name="Sun H."/>
            <person name="Tunlid A."/>
            <person name="Henrissat B."/>
            <person name="Grigoriev I.V."/>
            <person name="Hibbett D.S."/>
            <person name="Martin F."/>
            <person name="Nordberg H.P."/>
            <person name="Cantor M.N."/>
            <person name="Hua S.X."/>
        </authorList>
    </citation>
    <scope>NUCLEOTIDE SEQUENCE [LARGE SCALE GENOMIC DNA]</scope>
    <source>
        <strain evidence="2 3">Foug A</strain>
    </source>
</reference>
<feature type="transmembrane region" description="Helical" evidence="1">
    <location>
        <begin position="23"/>
        <end position="45"/>
    </location>
</feature>
<dbReference type="AlphaFoldDB" id="A0A0C3CQB9"/>
<evidence type="ECO:0000313" key="2">
    <source>
        <dbReference type="EMBL" id="KIM50775.1"/>
    </source>
</evidence>
<dbReference type="InParanoid" id="A0A0C3CQB9"/>
<keyword evidence="1" id="KW-0472">Membrane</keyword>
<organism evidence="2 3">
    <name type="scientific">Scleroderma citrinum Foug A</name>
    <dbReference type="NCBI Taxonomy" id="1036808"/>
    <lineage>
        <taxon>Eukaryota</taxon>
        <taxon>Fungi</taxon>
        <taxon>Dikarya</taxon>
        <taxon>Basidiomycota</taxon>
        <taxon>Agaricomycotina</taxon>
        <taxon>Agaricomycetes</taxon>
        <taxon>Agaricomycetidae</taxon>
        <taxon>Boletales</taxon>
        <taxon>Sclerodermatineae</taxon>
        <taxon>Sclerodermataceae</taxon>
        <taxon>Scleroderma</taxon>
    </lineage>
</organism>
<protein>
    <submittedName>
        <fullName evidence="2">Uncharacterized protein</fullName>
    </submittedName>
</protein>
<dbReference type="Proteomes" id="UP000053989">
    <property type="component" value="Unassembled WGS sequence"/>
</dbReference>
<proteinExistence type="predicted"/>
<dbReference type="HOGENOM" id="CLU_1741661_0_0_1"/>
<keyword evidence="1" id="KW-0812">Transmembrane</keyword>
<sequence>MLQPCVHLRFATSCPLLQHSPSAIATSCIIPPAIATLLMCVHLLLQHPVRHCNSPSAIATQPVHSTRFVTTLLEPACHMTNPSATCIRLATRLVATLPTSACILQHLSHCNISVSPLQHCHLATLKCNHYIVVGKSTSMRCMRNPYVNSL</sequence>
<evidence type="ECO:0000313" key="3">
    <source>
        <dbReference type="Proteomes" id="UP000053989"/>
    </source>
</evidence>
<dbReference type="EMBL" id="KN822331">
    <property type="protein sequence ID" value="KIM50775.1"/>
    <property type="molecule type" value="Genomic_DNA"/>
</dbReference>
<accession>A0A0C3CQB9</accession>
<reference evidence="3" key="2">
    <citation type="submission" date="2015-01" db="EMBL/GenBank/DDBJ databases">
        <title>Evolutionary Origins and Diversification of the Mycorrhizal Mutualists.</title>
        <authorList>
            <consortium name="DOE Joint Genome Institute"/>
            <consortium name="Mycorrhizal Genomics Consortium"/>
            <person name="Kohler A."/>
            <person name="Kuo A."/>
            <person name="Nagy L.G."/>
            <person name="Floudas D."/>
            <person name="Copeland A."/>
            <person name="Barry K.W."/>
            <person name="Cichocki N."/>
            <person name="Veneault-Fourrey C."/>
            <person name="LaButti K."/>
            <person name="Lindquist E.A."/>
            <person name="Lipzen A."/>
            <person name="Lundell T."/>
            <person name="Morin E."/>
            <person name="Murat C."/>
            <person name="Riley R."/>
            <person name="Ohm R."/>
            <person name="Sun H."/>
            <person name="Tunlid A."/>
            <person name="Henrissat B."/>
            <person name="Grigoriev I.V."/>
            <person name="Hibbett D.S."/>
            <person name="Martin F."/>
        </authorList>
    </citation>
    <scope>NUCLEOTIDE SEQUENCE [LARGE SCALE GENOMIC DNA]</scope>
    <source>
        <strain evidence="3">Foug A</strain>
    </source>
</reference>
<keyword evidence="3" id="KW-1185">Reference proteome</keyword>
<keyword evidence="1" id="KW-1133">Transmembrane helix</keyword>
<evidence type="ECO:0000256" key="1">
    <source>
        <dbReference type="SAM" id="Phobius"/>
    </source>
</evidence>
<name>A0A0C3CQB9_9AGAM</name>